<comment type="caution">
    <text evidence="2">The sequence shown here is derived from an EMBL/GenBank/DDBJ whole genome shotgun (WGS) entry which is preliminary data.</text>
</comment>
<protein>
    <submittedName>
        <fullName evidence="2">Phytochrome, two-component sensor histidine kinase</fullName>
    </submittedName>
</protein>
<proteinExistence type="predicted"/>
<organism evidence="2 3">
    <name type="scientific">Crocosphaera watsonii WH 0402</name>
    <dbReference type="NCBI Taxonomy" id="1284629"/>
    <lineage>
        <taxon>Bacteria</taxon>
        <taxon>Bacillati</taxon>
        <taxon>Cyanobacteriota</taxon>
        <taxon>Cyanophyceae</taxon>
        <taxon>Oscillatoriophycideae</taxon>
        <taxon>Chroococcales</taxon>
        <taxon>Aphanothecaceae</taxon>
        <taxon>Crocosphaera</taxon>
    </lineage>
</organism>
<gene>
    <name evidence="2" type="ORF">CWATWH0402_1262</name>
</gene>
<dbReference type="InterPro" id="IPR013654">
    <property type="entry name" value="PAS_2"/>
</dbReference>
<dbReference type="EMBL" id="CAQN01001045">
    <property type="protein sequence ID" value="CCQ69868.1"/>
    <property type="molecule type" value="Genomic_DNA"/>
</dbReference>
<dbReference type="InterPro" id="IPR016132">
    <property type="entry name" value="Phyto_chromo_attachment"/>
</dbReference>
<reference evidence="2 3" key="2">
    <citation type="submission" date="2013-09" db="EMBL/GenBank/DDBJ databases">
        <title>Whole genome comparison of six Crocosphaera watsonii strains with differing phenotypes.</title>
        <authorList>
            <person name="Bench S.R."/>
            <person name="Heller P."/>
            <person name="Frank I."/>
            <person name="Arciniega M."/>
            <person name="Shilova I.N."/>
            <person name="Zehr J.P."/>
        </authorList>
    </citation>
    <scope>NUCLEOTIDE SEQUENCE [LARGE SCALE GENOMIC DNA]</scope>
    <source>
        <strain evidence="2 3">WH 0402</strain>
    </source>
</reference>
<reference evidence="2 3" key="1">
    <citation type="submission" date="2013-01" db="EMBL/GenBank/DDBJ databases">
        <authorList>
            <person name="Bench S."/>
        </authorList>
    </citation>
    <scope>NUCLEOTIDE SEQUENCE [LARGE SCALE GENOMIC DNA]</scope>
    <source>
        <strain evidence="2 3">WH 0402</strain>
    </source>
</reference>
<dbReference type="Proteomes" id="UP000018130">
    <property type="component" value="Unassembled WGS sequence"/>
</dbReference>
<keyword evidence="2" id="KW-0808">Transferase</keyword>
<feature type="domain" description="Phytochrome chromophore attachment site" evidence="1">
    <location>
        <begin position="147"/>
        <end position="211"/>
    </location>
</feature>
<dbReference type="SUPFAM" id="SSF55781">
    <property type="entry name" value="GAF domain-like"/>
    <property type="match status" value="1"/>
</dbReference>
<dbReference type="Gene3D" id="3.30.450.40">
    <property type="match status" value="1"/>
</dbReference>
<dbReference type="SUPFAM" id="SSF55785">
    <property type="entry name" value="PYP-like sensor domain (PAS domain)"/>
    <property type="match status" value="1"/>
</dbReference>
<sequence length="211" mass="24972">MKNMRNLSLNDYKKYENFDFRYPGSIQPHGVLLVIDIKTFTIIQVSENTKRFLGVKPKTLLGKPLTYLMYLKQIKNIKNILENNNHFVDIIKLKKKKYDTQFKGIFHRVQDSIIGELETFKLNDNNKNIDYYKLFQDAIINTGKTNDLKKLSAKITEEIRKITKFDRVLIYRFENDGSGVVIAENKREDIESYLGLHYPYYDIPNPARQFF</sequence>
<dbReference type="AlphaFoldDB" id="T2JVR1"/>
<dbReference type="InterPro" id="IPR029016">
    <property type="entry name" value="GAF-like_dom_sf"/>
</dbReference>
<dbReference type="GO" id="GO:0016301">
    <property type="term" value="F:kinase activity"/>
    <property type="evidence" value="ECO:0007669"/>
    <property type="project" value="UniProtKB-KW"/>
</dbReference>
<dbReference type="Gene3D" id="3.30.450.20">
    <property type="entry name" value="PAS domain"/>
    <property type="match status" value="1"/>
</dbReference>
<dbReference type="PROSITE" id="PS50046">
    <property type="entry name" value="PHYTOCHROME_2"/>
    <property type="match status" value="1"/>
</dbReference>
<dbReference type="GO" id="GO:0006355">
    <property type="term" value="P:regulation of DNA-templated transcription"/>
    <property type="evidence" value="ECO:0007669"/>
    <property type="project" value="InterPro"/>
</dbReference>
<name>T2JVR1_CROWT</name>
<keyword evidence="2" id="KW-0418">Kinase</keyword>
<dbReference type="Pfam" id="PF08446">
    <property type="entry name" value="PAS_2"/>
    <property type="match status" value="1"/>
</dbReference>
<evidence type="ECO:0000313" key="3">
    <source>
        <dbReference type="Proteomes" id="UP000018130"/>
    </source>
</evidence>
<dbReference type="InterPro" id="IPR035965">
    <property type="entry name" value="PAS-like_dom_sf"/>
</dbReference>
<accession>T2JVR1</accession>
<evidence type="ECO:0000313" key="2">
    <source>
        <dbReference type="EMBL" id="CCQ69868.1"/>
    </source>
</evidence>
<evidence type="ECO:0000259" key="1">
    <source>
        <dbReference type="PROSITE" id="PS50046"/>
    </source>
</evidence>